<dbReference type="GO" id="GO:1902201">
    <property type="term" value="P:negative regulation of bacterial-type flagellum-dependent cell motility"/>
    <property type="evidence" value="ECO:0007669"/>
    <property type="project" value="TreeGrafter"/>
</dbReference>
<keyword evidence="3" id="KW-0472">Membrane</keyword>
<accession>A0A5C7ELB6</accession>
<dbReference type="OrthoDB" id="5289318at2"/>
<dbReference type="FunFam" id="3.30.70.270:FF:000001">
    <property type="entry name" value="Diguanylate cyclase domain protein"/>
    <property type="match status" value="1"/>
</dbReference>
<dbReference type="NCBIfam" id="TIGR00254">
    <property type="entry name" value="GGDEF"/>
    <property type="match status" value="1"/>
</dbReference>
<protein>
    <recommendedName>
        <fullName evidence="1">diguanylate cyclase</fullName>
        <ecNumber evidence="1">2.7.7.65</ecNumber>
    </recommendedName>
</protein>
<dbReference type="PANTHER" id="PTHR45138">
    <property type="entry name" value="REGULATORY COMPONENTS OF SENSORY TRANSDUCTION SYSTEM"/>
    <property type="match status" value="1"/>
</dbReference>
<name>A0A5C7ELB6_9PROT</name>
<dbReference type="SMART" id="SM00267">
    <property type="entry name" value="GGDEF"/>
    <property type="match status" value="1"/>
</dbReference>
<feature type="transmembrane region" description="Helical" evidence="3">
    <location>
        <begin position="40"/>
        <end position="62"/>
    </location>
</feature>
<dbReference type="FunCoup" id="A0A5C7ELB6">
    <property type="interactions" value="113"/>
</dbReference>
<dbReference type="CDD" id="cd01949">
    <property type="entry name" value="GGDEF"/>
    <property type="match status" value="1"/>
</dbReference>
<dbReference type="AlphaFoldDB" id="A0A5C7ELB6"/>
<feature type="transmembrane region" description="Helical" evidence="3">
    <location>
        <begin position="68"/>
        <end position="90"/>
    </location>
</feature>
<dbReference type="EC" id="2.7.7.65" evidence="1"/>
<reference evidence="5 6" key="1">
    <citation type="submission" date="2019-08" db="EMBL/GenBank/DDBJ databases">
        <title>Pelomicrobium methylotrophicum gen. nov., sp. nov. a moderately thermophilic, facultatively anaerobic, lithoautotrophic and methylotrophic bacterium isolated from a terrestrial mud volcano.</title>
        <authorList>
            <person name="Slobodkina G.B."/>
            <person name="Merkel A.Y."/>
            <person name="Slobodkin A.I."/>
        </authorList>
    </citation>
    <scope>NUCLEOTIDE SEQUENCE [LARGE SCALE GENOMIC DNA]</scope>
    <source>
        <strain evidence="5 6">SM250</strain>
    </source>
</reference>
<evidence type="ECO:0000256" key="2">
    <source>
        <dbReference type="ARBA" id="ARBA00034247"/>
    </source>
</evidence>
<evidence type="ECO:0000259" key="4">
    <source>
        <dbReference type="PROSITE" id="PS50887"/>
    </source>
</evidence>
<dbReference type="GO" id="GO:0005886">
    <property type="term" value="C:plasma membrane"/>
    <property type="evidence" value="ECO:0007669"/>
    <property type="project" value="TreeGrafter"/>
</dbReference>
<dbReference type="InterPro" id="IPR043128">
    <property type="entry name" value="Rev_trsase/Diguanyl_cyclase"/>
</dbReference>
<dbReference type="InterPro" id="IPR000160">
    <property type="entry name" value="GGDEF_dom"/>
</dbReference>
<dbReference type="InParanoid" id="A0A5C7ELB6"/>
<dbReference type="SUPFAM" id="SSF55073">
    <property type="entry name" value="Nucleotide cyclase"/>
    <property type="match status" value="1"/>
</dbReference>
<gene>
    <name evidence="5" type="ORF">FR698_07775</name>
</gene>
<evidence type="ECO:0000256" key="3">
    <source>
        <dbReference type="SAM" id="Phobius"/>
    </source>
</evidence>
<comment type="catalytic activity">
    <reaction evidence="2">
        <text>2 GTP = 3',3'-c-di-GMP + 2 diphosphate</text>
        <dbReference type="Rhea" id="RHEA:24898"/>
        <dbReference type="ChEBI" id="CHEBI:33019"/>
        <dbReference type="ChEBI" id="CHEBI:37565"/>
        <dbReference type="ChEBI" id="CHEBI:58805"/>
        <dbReference type="EC" id="2.7.7.65"/>
    </reaction>
</comment>
<evidence type="ECO:0000256" key="1">
    <source>
        <dbReference type="ARBA" id="ARBA00012528"/>
    </source>
</evidence>
<dbReference type="Pfam" id="PF00990">
    <property type="entry name" value="GGDEF"/>
    <property type="match status" value="1"/>
</dbReference>
<organism evidence="5 6">
    <name type="scientific">Pelomicrobium methylotrophicum</name>
    <dbReference type="NCBI Taxonomy" id="2602750"/>
    <lineage>
        <taxon>Bacteria</taxon>
        <taxon>Pseudomonadati</taxon>
        <taxon>Pseudomonadota</taxon>
        <taxon>Hydrogenophilia</taxon>
        <taxon>Hydrogenophilia incertae sedis</taxon>
        <taxon>Pelomicrobium</taxon>
    </lineage>
</organism>
<proteinExistence type="predicted"/>
<sequence length="286" mass="31591">MLDFLASGLVLAGICLLVVALAPVGRLIRQLPIGMLRRKWHVMAGLIVVFIVGYASYAVVFWGRHTDWAAMITPVVFFFGAGFVWMTATLSLQTAVDIRRAVLLEQEAITDPLTGLYNRRHLARRLEKEFARARRYGMPLSVLLLDIDHFKCVNDTYGHQVGDQVLNHVARLTLQAIRETDLAARYGGEEFVIIAPNTEASSAAALAERLRRHVETHPLVLHGGYSGRQEIRVTVSIGVAGLGRDTSDSQHLLQEADEALYRAKQQGRNRVVGVLARSGESPAKSS</sequence>
<dbReference type="Gene3D" id="3.30.70.270">
    <property type="match status" value="1"/>
</dbReference>
<dbReference type="Proteomes" id="UP000321201">
    <property type="component" value="Unassembled WGS sequence"/>
</dbReference>
<dbReference type="PROSITE" id="PS50887">
    <property type="entry name" value="GGDEF"/>
    <property type="match status" value="1"/>
</dbReference>
<comment type="caution">
    <text evidence="5">The sequence shown here is derived from an EMBL/GenBank/DDBJ whole genome shotgun (WGS) entry which is preliminary data.</text>
</comment>
<feature type="domain" description="GGDEF" evidence="4">
    <location>
        <begin position="138"/>
        <end position="276"/>
    </location>
</feature>
<keyword evidence="3" id="KW-0812">Transmembrane</keyword>
<dbReference type="GO" id="GO:0052621">
    <property type="term" value="F:diguanylate cyclase activity"/>
    <property type="evidence" value="ECO:0007669"/>
    <property type="project" value="UniProtKB-EC"/>
</dbReference>
<dbReference type="InterPro" id="IPR050469">
    <property type="entry name" value="Diguanylate_Cyclase"/>
</dbReference>
<keyword evidence="3" id="KW-1133">Transmembrane helix</keyword>
<dbReference type="InterPro" id="IPR029787">
    <property type="entry name" value="Nucleotide_cyclase"/>
</dbReference>
<dbReference type="PANTHER" id="PTHR45138:SF9">
    <property type="entry name" value="DIGUANYLATE CYCLASE DGCM-RELATED"/>
    <property type="match status" value="1"/>
</dbReference>
<evidence type="ECO:0000313" key="5">
    <source>
        <dbReference type="EMBL" id="TXF11896.1"/>
    </source>
</evidence>
<feature type="transmembrane region" description="Helical" evidence="3">
    <location>
        <begin position="6"/>
        <end position="28"/>
    </location>
</feature>
<evidence type="ECO:0000313" key="6">
    <source>
        <dbReference type="Proteomes" id="UP000321201"/>
    </source>
</evidence>
<dbReference type="EMBL" id="VPFL01000009">
    <property type="protein sequence ID" value="TXF11896.1"/>
    <property type="molecule type" value="Genomic_DNA"/>
</dbReference>
<keyword evidence="6" id="KW-1185">Reference proteome</keyword>
<dbReference type="RefSeq" id="WP_147799636.1">
    <property type="nucleotide sequence ID" value="NZ_VPFL01000009.1"/>
</dbReference>
<dbReference type="GO" id="GO:0043709">
    <property type="term" value="P:cell adhesion involved in single-species biofilm formation"/>
    <property type="evidence" value="ECO:0007669"/>
    <property type="project" value="TreeGrafter"/>
</dbReference>